<gene>
    <name evidence="11" type="primary">LOC106151501</name>
</gene>
<dbReference type="GeneID" id="106151501"/>
<dbReference type="Gene3D" id="3.30.565.10">
    <property type="entry name" value="Histidine kinase-like ATPase, C-terminal domain"/>
    <property type="match status" value="1"/>
</dbReference>
<dbReference type="InterPro" id="IPR018955">
    <property type="entry name" value="BCDHK/PDK_N"/>
</dbReference>
<dbReference type="PANTHER" id="PTHR11947">
    <property type="entry name" value="PYRUVATE DEHYDROGENASE KINASE"/>
    <property type="match status" value="1"/>
</dbReference>
<dbReference type="CDD" id="cd16929">
    <property type="entry name" value="HATPase_PDK-like"/>
    <property type="match status" value="1"/>
</dbReference>
<dbReference type="Pfam" id="PF02518">
    <property type="entry name" value="HATPase_c"/>
    <property type="match status" value="1"/>
</dbReference>
<comment type="similarity">
    <text evidence="1 8">Belongs to the PDK/BCKDK protein kinase family.</text>
</comment>
<dbReference type="AlphaFoldDB" id="A0A1S3H2L2"/>
<evidence type="ECO:0000256" key="1">
    <source>
        <dbReference type="ARBA" id="ARBA00006155"/>
    </source>
</evidence>
<dbReference type="Pfam" id="PF10436">
    <property type="entry name" value="BCDHK_Adom3"/>
    <property type="match status" value="1"/>
</dbReference>
<dbReference type="SUPFAM" id="SSF55874">
    <property type="entry name" value="ATPase domain of HSP90 chaperone/DNA topoisomerase II/histidine kinase"/>
    <property type="match status" value="1"/>
</dbReference>
<reference evidence="11" key="1">
    <citation type="submission" date="2025-08" db="UniProtKB">
        <authorList>
            <consortium name="RefSeq"/>
        </authorList>
    </citation>
    <scope>IDENTIFICATION</scope>
    <source>
        <tissue evidence="11">Gonads</tissue>
    </source>
</reference>
<dbReference type="InterPro" id="IPR005467">
    <property type="entry name" value="His_kinase_dom"/>
</dbReference>
<proteinExistence type="inferred from homology"/>
<feature type="domain" description="Histidine kinase" evidence="9">
    <location>
        <begin position="239"/>
        <end position="356"/>
    </location>
</feature>
<dbReference type="GO" id="GO:0004740">
    <property type="term" value="F:pyruvate dehydrogenase (acetyl-transferring) kinase activity"/>
    <property type="evidence" value="ECO:0007669"/>
    <property type="project" value="UniProtKB-EC"/>
</dbReference>
<evidence type="ECO:0000313" key="10">
    <source>
        <dbReference type="Proteomes" id="UP000085678"/>
    </source>
</evidence>
<protein>
    <recommendedName>
        <fullName evidence="8">Protein-serine/threonine kinase</fullName>
        <ecNumber evidence="8">2.7.11.-</ecNumber>
    </recommendedName>
</protein>
<keyword evidence="3 8" id="KW-0547">Nucleotide-binding</keyword>
<keyword evidence="4 8" id="KW-0418">Kinase</keyword>
<evidence type="ECO:0000256" key="6">
    <source>
        <dbReference type="ARBA" id="ARBA00023128"/>
    </source>
</evidence>
<keyword evidence="10" id="KW-1185">Reference proteome</keyword>
<accession>A0A1S3H2L2</accession>
<keyword evidence="5 8" id="KW-0067">ATP-binding</keyword>
<keyword evidence="2 8" id="KW-0808">Transferase</keyword>
<dbReference type="RefSeq" id="XP_013380253.1">
    <property type="nucleotide sequence ID" value="XM_013524799.1"/>
</dbReference>
<dbReference type="GO" id="GO:0005759">
    <property type="term" value="C:mitochondrial matrix"/>
    <property type="evidence" value="ECO:0007669"/>
    <property type="project" value="UniProtKB-SubCell"/>
</dbReference>
<dbReference type="GO" id="GO:0010906">
    <property type="term" value="P:regulation of glucose metabolic process"/>
    <property type="evidence" value="ECO:0007669"/>
    <property type="project" value="TreeGrafter"/>
</dbReference>
<evidence type="ECO:0000256" key="2">
    <source>
        <dbReference type="ARBA" id="ARBA00022679"/>
    </source>
</evidence>
<dbReference type="InParanoid" id="A0A1S3H2L2"/>
<dbReference type="SUPFAM" id="SSF69012">
    <property type="entry name" value="alpha-ketoacid dehydrogenase kinase, N-terminal domain"/>
    <property type="match status" value="1"/>
</dbReference>
<evidence type="ECO:0000259" key="9">
    <source>
        <dbReference type="PROSITE" id="PS50109"/>
    </source>
</evidence>
<dbReference type="Proteomes" id="UP000085678">
    <property type="component" value="Unplaced"/>
</dbReference>
<dbReference type="PANTHER" id="PTHR11947:SF3">
    <property type="entry name" value="[PYRUVATE DEHYDROGENASE (ACETYL-TRANSFERRING)] KINASE, MITOCHONDRIAL"/>
    <property type="match status" value="1"/>
</dbReference>
<dbReference type="GO" id="GO:0005524">
    <property type="term" value="F:ATP binding"/>
    <property type="evidence" value="ECO:0007669"/>
    <property type="project" value="UniProtKB-UniRule"/>
</dbReference>
<dbReference type="SMART" id="SM00387">
    <property type="entry name" value="HATPase_c"/>
    <property type="match status" value="1"/>
</dbReference>
<keyword evidence="6 8" id="KW-0496">Mitochondrion</keyword>
<dbReference type="InterPro" id="IPR003594">
    <property type="entry name" value="HATPase_dom"/>
</dbReference>
<dbReference type="KEGG" id="lak:106151501"/>
<evidence type="ECO:0000256" key="5">
    <source>
        <dbReference type="ARBA" id="ARBA00022840"/>
    </source>
</evidence>
<comment type="subcellular location">
    <subcellularLocation>
        <location evidence="8">Mitochondrion matrix</location>
    </subcellularLocation>
</comment>
<keyword evidence="11" id="KW-0670">Pyruvate</keyword>
<evidence type="ECO:0000256" key="8">
    <source>
        <dbReference type="RuleBase" id="RU366032"/>
    </source>
</evidence>
<dbReference type="InterPro" id="IPR036784">
    <property type="entry name" value="AK/P_DHK_N_sf"/>
</dbReference>
<dbReference type="OMA" id="IGCIDSM"/>
<dbReference type="OrthoDB" id="241648at2759"/>
<evidence type="ECO:0000313" key="11">
    <source>
        <dbReference type="RefSeq" id="XP_013380253.1"/>
    </source>
</evidence>
<sequence length="384" mass="44227">MRLFRPLRCATRLAIETYSKYQPSPLTVEQLTDFALQPCAKTSYNFLRKELPVRLANMIKEIQQLPRVVVEEEHVQTVQEWYWKSFSDLLEFTDRDAEKDVGVLEDFWDAIWNIRRRHGNVVETMAKGVAAVRDNEGIDELMQEQIQFFLDRFYTNRISVYLLMKHHMMLFDTFLDPGSTVEEIRGCLNPQMDVKQVVLDAYDRVRFICETTHANCPTLDLEVHNTTDPDEDIKIVYVPTHLFYMACEIMKNSMRATVEKYDDGLGPLPPIRVRIVKGVEDVTIKIMDKAGGIPRSKIDKVFQYNFTTAKSPGSLAGYGVGLPISRLYARYLHGDLSLTSMEGFGTDAFIHLKVHSMDALERLPILTAATARLYRQSKSPPEWT</sequence>
<dbReference type="Gene3D" id="1.20.140.20">
    <property type="entry name" value="Alpha-ketoacid/pyruvate dehydrogenase kinase, N-terminal domain"/>
    <property type="match status" value="1"/>
</dbReference>
<dbReference type="EC" id="2.7.11.-" evidence="8"/>
<organism evidence="10 11">
    <name type="scientific">Lingula anatina</name>
    <name type="common">Brachiopod</name>
    <name type="synonym">Lingula unguis</name>
    <dbReference type="NCBI Taxonomy" id="7574"/>
    <lineage>
        <taxon>Eukaryota</taxon>
        <taxon>Metazoa</taxon>
        <taxon>Spiralia</taxon>
        <taxon>Lophotrochozoa</taxon>
        <taxon>Brachiopoda</taxon>
        <taxon>Linguliformea</taxon>
        <taxon>Lingulata</taxon>
        <taxon>Lingulida</taxon>
        <taxon>Linguloidea</taxon>
        <taxon>Lingulidae</taxon>
        <taxon>Lingula</taxon>
    </lineage>
</organism>
<name>A0A1S3H2L2_LINAN</name>
<dbReference type="InterPro" id="IPR036890">
    <property type="entry name" value="HATPase_C_sf"/>
</dbReference>
<evidence type="ECO:0000256" key="3">
    <source>
        <dbReference type="ARBA" id="ARBA00022741"/>
    </source>
</evidence>
<dbReference type="PROSITE" id="PS50109">
    <property type="entry name" value="HIS_KIN"/>
    <property type="match status" value="1"/>
</dbReference>
<evidence type="ECO:0000256" key="7">
    <source>
        <dbReference type="ARBA" id="ARBA00048201"/>
    </source>
</evidence>
<evidence type="ECO:0000256" key="4">
    <source>
        <dbReference type="ARBA" id="ARBA00022777"/>
    </source>
</evidence>
<dbReference type="InterPro" id="IPR039028">
    <property type="entry name" value="BCKD/PDK"/>
</dbReference>
<comment type="catalytic activity">
    <reaction evidence="7">
        <text>L-seryl-[pyruvate dehydrogenase E1 alpha subunit] + ATP = O-phospho-L-seryl-[pyruvate dehydrogenase E1 alpha subunit] + ADP + H(+)</text>
        <dbReference type="Rhea" id="RHEA:23052"/>
        <dbReference type="Rhea" id="RHEA-COMP:13689"/>
        <dbReference type="Rhea" id="RHEA-COMP:13690"/>
        <dbReference type="ChEBI" id="CHEBI:15378"/>
        <dbReference type="ChEBI" id="CHEBI:29999"/>
        <dbReference type="ChEBI" id="CHEBI:30616"/>
        <dbReference type="ChEBI" id="CHEBI:83421"/>
        <dbReference type="ChEBI" id="CHEBI:456216"/>
        <dbReference type="EC" id="2.7.11.2"/>
    </reaction>
</comment>
<dbReference type="STRING" id="7574.A0A1S3H2L2"/>